<organism evidence="4 5">
    <name type="scientific">Plastoroseomonas hellenica</name>
    <dbReference type="NCBI Taxonomy" id="2687306"/>
    <lineage>
        <taxon>Bacteria</taxon>
        <taxon>Pseudomonadati</taxon>
        <taxon>Pseudomonadota</taxon>
        <taxon>Alphaproteobacteria</taxon>
        <taxon>Acetobacterales</taxon>
        <taxon>Acetobacteraceae</taxon>
        <taxon>Plastoroseomonas</taxon>
    </lineage>
</organism>
<name>A0ABS5F1H8_9PROT</name>
<dbReference type="Proteomes" id="UP001196870">
    <property type="component" value="Unassembled WGS sequence"/>
</dbReference>
<dbReference type="PANTHER" id="PTHR43877:SF1">
    <property type="entry name" value="ACETYLTRANSFERASE"/>
    <property type="match status" value="1"/>
</dbReference>
<dbReference type="PANTHER" id="PTHR43877">
    <property type="entry name" value="AMINOALKYLPHOSPHONATE N-ACETYLTRANSFERASE-RELATED-RELATED"/>
    <property type="match status" value="1"/>
</dbReference>
<dbReference type="EMBL" id="JAAGBB010000022">
    <property type="protein sequence ID" value="MBR0666404.1"/>
    <property type="molecule type" value="Genomic_DNA"/>
</dbReference>
<reference evidence="5" key="1">
    <citation type="journal article" date="2021" name="Syst. Appl. Microbiol.">
        <title>Roseomonas hellenica sp. nov., isolated from roots of wild-growing Alkanna tinctoria.</title>
        <authorList>
            <person name="Rat A."/>
            <person name="Naranjo H.D."/>
            <person name="Lebbe L."/>
            <person name="Cnockaert M."/>
            <person name="Krigas N."/>
            <person name="Grigoriadou K."/>
            <person name="Maloupa E."/>
            <person name="Willems A."/>
        </authorList>
    </citation>
    <scope>NUCLEOTIDE SEQUENCE [LARGE SCALE GENOMIC DNA]</scope>
    <source>
        <strain evidence="5">LMG 31523</strain>
    </source>
</reference>
<dbReference type="SUPFAM" id="SSF55729">
    <property type="entry name" value="Acyl-CoA N-acyltransferases (Nat)"/>
    <property type="match status" value="1"/>
</dbReference>
<accession>A0ABS5F1H8</accession>
<comment type="caution">
    <text evidence="4">The sequence shown here is derived from an EMBL/GenBank/DDBJ whole genome shotgun (WGS) entry which is preliminary data.</text>
</comment>
<keyword evidence="1" id="KW-0808">Transferase</keyword>
<evidence type="ECO:0000313" key="5">
    <source>
        <dbReference type="Proteomes" id="UP001196870"/>
    </source>
</evidence>
<evidence type="ECO:0000256" key="2">
    <source>
        <dbReference type="ARBA" id="ARBA00023315"/>
    </source>
</evidence>
<dbReference type="CDD" id="cd04301">
    <property type="entry name" value="NAT_SF"/>
    <property type="match status" value="1"/>
</dbReference>
<keyword evidence="2" id="KW-0012">Acyltransferase</keyword>
<feature type="domain" description="N-acetyltransferase" evidence="3">
    <location>
        <begin position="5"/>
        <end position="153"/>
    </location>
</feature>
<protein>
    <submittedName>
        <fullName evidence="4">GNAT family N-acetyltransferase</fullName>
    </submittedName>
</protein>
<sequence length="158" mass="16581">MPGDPKVRAAAPGDAAALLPLVRALNREQGDPEDLITEAALAGLIAAAHVALAELDGAPIGYATGHATFETGHAEHGLYIGDLYVVPEQRRHGVGRALLAQLAATGKMRGARHLWLTAREDNTAAHAFYRRLGGKGERVLAFACVTEDFQTLAAEAAP</sequence>
<evidence type="ECO:0000259" key="3">
    <source>
        <dbReference type="PROSITE" id="PS51186"/>
    </source>
</evidence>
<keyword evidence="5" id="KW-1185">Reference proteome</keyword>
<dbReference type="InterPro" id="IPR000182">
    <property type="entry name" value="GNAT_dom"/>
</dbReference>
<evidence type="ECO:0000313" key="4">
    <source>
        <dbReference type="EMBL" id="MBR0666404.1"/>
    </source>
</evidence>
<dbReference type="InterPro" id="IPR050832">
    <property type="entry name" value="Bact_Acetyltransf"/>
</dbReference>
<dbReference type="Gene3D" id="3.40.630.30">
    <property type="match status" value="1"/>
</dbReference>
<dbReference type="RefSeq" id="WP_211854075.1">
    <property type="nucleotide sequence ID" value="NZ_JAAGBB010000022.1"/>
</dbReference>
<dbReference type="InterPro" id="IPR016181">
    <property type="entry name" value="Acyl_CoA_acyltransferase"/>
</dbReference>
<proteinExistence type="predicted"/>
<dbReference type="PROSITE" id="PS51186">
    <property type="entry name" value="GNAT"/>
    <property type="match status" value="1"/>
</dbReference>
<dbReference type="Pfam" id="PF00583">
    <property type="entry name" value="Acetyltransf_1"/>
    <property type="match status" value="1"/>
</dbReference>
<gene>
    <name evidence="4" type="ORF">GXW71_18735</name>
</gene>
<evidence type="ECO:0000256" key="1">
    <source>
        <dbReference type="ARBA" id="ARBA00022679"/>
    </source>
</evidence>